<gene>
    <name evidence="3" type="ORF">ETH_00015135</name>
</gene>
<feature type="compositionally biased region" description="Basic and acidic residues" evidence="1">
    <location>
        <begin position="1"/>
        <end position="11"/>
    </location>
</feature>
<dbReference type="RefSeq" id="XP_013228896.1">
    <property type="nucleotide sequence ID" value="XM_013373442.1"/>
</dbReference>
<dbReference type="AlphaFoldDB" id="U6KRJ4"/>
<dbReference type="Proteomes" id="UP000030747">
    <property type="component" value="Unassembled WGS sequence"/>
</dbReference>
<evidence type="ECO:0000259" key="2">
    <source>
        <dbReference type="Pfam" id="PF01849"/>
    </source>
</evidence>
<sequence length="223" mass="24624">MANKKAEEPEHISSSSSDSGSEDEQKGEGAQQEQKEGEGSPSRSRQSRNERKARKAILRLGMKPMPDIVKVVIRKAKQQQQQQQQQNKYIGLTRELLAKYPDVRFQDCFVAGNEPTKGSDTFRADHPAMQFVAQQLRFMNEGMSKREAFKKAEEVFRQRRASLERTQKMYMAAAVAAAAAKDPAAAPAAAAAAMPTSAEPLTAAEGMGPVQPMFTSGKSYWQV</sequence>
<evidence type="ECO:0000313" key="4">
    <source>
        <dbReference type="Proteomes" id="UP000030747"/>
    </source>
</evidence>
<dbReference type="GeneID" id="25252181"/>
<reference evidence="3" key="1">
    <citation type="submission" date="2013-10" db="EMBL/GenBank/DDBJ databases">
        <title>Genomic analysis of the causative agents of coccidiosis in chickens.</title>
        <authorList>
            <person name="Reid A.J."/>
            <person name="Blake D."/>
            <person name="Billington K."/>
            <person name="Browne H."/>
            <person name="Dunn M."/>
            <person name="Hung S."/>
            <person name="Kawahara F."/>
            <person name="Miranda-Saavedra D."/>
            <person name="Mourier T."/>
            <person name="Nagra H."/>
            <person name="Otto T.D."/>
            <person name="Rawlings N."/>
            <person name="Sanchez A."/>
            <person name="Sanders M."/>
            <person name="Subramaniam C."/>
            <person name="Tay Y."/>
            <person name="Dear P."/>
            <person name="Doerig C."/>
            <person name="Gruber A."/>
            <person name="Parkinson J."/>
            <person name="Shirley M."/>
            <person name="Wan K.L."/>
            <person name="Berriman M."/>
            <person name="Tomley F."/>
            <person name="Pain A."/>
        </authorList>
    </citation>
    <scope>NUCLEOTIDE SEQUENCE [LARGE SCALE GENOMIC DNA]</scope>
    <source>
        <strain evidence="3">Houghton</strain>
    </source>
</reference>
<dbReference type="InterPro" id="IPR002715">
    <property type="entry name" value="Nas_poly-pep-assoc_cplx_dom"/>
</dbReference>
<feature type="compositionally biased region" description="Basic and acidic residues" evidence="1">
    <location>
        <begin position="23"/>
        <end position="38"/>
    </location>
</feature>
<reference evidence="3" key="2">
    <citation type="submission" date="2013-10" db="EMBL/GenBank/DDBJ databases">
        <authorList>
            <person name="Aslett M."/>
        </authorList>
    </citation>
    <scope>NUCLEOTIDE SEQUENCE [LARGE SCALE GENOMIC DNA]</scope>
    <source>
        <strain evidence="3">Houghton</strain>
    </source>
</reference>
<dbReference type="OrthoDB" id="206354at2759"/>
<feature type="region of interest" description="Disordered" evidence="1">
    <location>
        <begin position="1"/>
        <end position="58"/>
    </location>
</feature>
<dbReference type="Pfam" id="PF01849">
    <property type="entry name" value="NAC"/>
    <property type="match status" value="1"/>
</dbReference>
<dbReference type="EMBL" id="HG673809">
    <property type="protein sequence ID" value="CDJ38058.1"/>
    <property type="molecule type" value="Genomic_DNA"/>
</dbReference>
<feature type="domain" description="NAC-A/B" evidence="2">
    <location>
        <begin position="50"/>
        <end position="78"/>
    </location>
</feature>
<evidence type="ECO:0000313" key="3">
    <source>
        <dbReference type="EMBL" id="CDJ38058.1"/>
    </source>
</evidence>
<protein>
    <recommendedName>
        <fullName evidence="2">NAC-A/B domain-containing protein</fullName>
    </recommendedName>
</protein>
<keyword evidence="4" id="KW-1185">Reference proteome</keyword>
<proteinExistence type="predicted"/>
<name>U6KRJ4_EIMTE</name>
<evidence type="ECO:0000256" key="1">
    <source>
        <dbReference type="SAM" id="MobiDB-lite"/>
    </source>
</evidence>
<dbReference type="VEuPathDB" id="ToxoDB:ETH2_0502700"/>
<accession>U6KRJ4</accession>
<dbReference type="VEuPathDB" id="ToxoDB:ETH_00015135"/>
<organism evidence="3 4">
    <name type="scientific">Eimeria tenella</name>
    <name type="common">Coccidian parasite</name>
    <dbReference type="NCBI Taxonomy" id="5802"/>
    <lineage>
        <taxon>Eukaryota</taxon>
        <taxon>Sar</taxon>
        <taxon>Alveolata</taxon>
        <taxon>Apicomplexa</taxon>
        <taxon>Conoidasida</taxon>
        <taxon>Coccidia</taxon>
        <taxon>Eucoccidiorida</taxon>
        <taxon>Eimeriorina</taxon>
        <taxon>Eimeriidae</taxon>
        <taxon>Eimeria</taxon>
    </lineage>
</organism>